<accession>A0A426YLS5</accession>
<keyword evidence="1" id="KW-1133">Transmembrane helix</keyword>
<proteinExistence type="predicted"/>
<keyword evidence="1" id="KW-0812">Transmembrane</keyword>
<comment type="caution">
    <text evidence="2">The sequence shown here is derived from an EMBL/GenBank/DDBJ whole genome shotgun (WGS) entry which is preliminary data.</text>
</comment>
<dbReference type="Proteomes" id="UP000287651">
    <property type="component" value="Unassembled WGS sequence"/>
</dbReference>
<gene>
    <name evidence="2" type="ORF">B296_00050318</name>
</gene>
<evidence type="ECO:0000313" key="3">
    <source>
        <dbReference type="Proteomes" id="UP000287651"/>
    </source>
</evidence>
<feature type="transmembrane region" description="Helical" evidence="1">
    <location>
        <begin position="6"/>
        <end position="24"/>
    </location>
</feature>
<sequence>MYMHFIYLIICVVSIISGILVISLAKILMMFFLLSLVVIHVGFGFCNGVVSIDDNLSSILFLLAVFIFSLCFESTI</sequence>
<evidence type="ECO:0000256" key="1">
    <source>
        <dbReference type="SAM" id="Phobius"/>
    </source>
</evidence>
<feature type="transmembrane region" description="Helical" evidence="1">
    <location>
        <begin position="56"/>
        <end position="72"/>
    </location>
</feature>
<name>A0A426YLS5_ENSVE</name>
<reference evidence="2 3" key="1">
    <citation type="journal article" date="2014" name="Agronomy (Basel)">
        <title>A Draft Genome Sequence for Ensete ventricosum, the Drought-Tolerant Tree Against Hunger.</title>
        <authorList>
            <person name="Harrison J."/>
            <person name="Moore K.A."/>
            <person name="Paszkiewicz K."/>
            <person name="Jones T."/>
            <person name="Grant M."/>
            <person name="Ambacheew D."/>
            <person name="Muzemil S."/>
            <person name="Studholme D.J."/>
        </authorList>
    </citation>
    <scope>NUCLEOTIDE SEQUENCE [LARGE SCALE GENOMIC DNA]</scope>
</reference>
<feature type="transmembrane region" description="Helical" evidence="1">
    <location>
        <begin position="31"/>
        <end position="50"/>
    </location>
</feature>
<organism evidence="2 3">
    <name type="scientific">Ensete ventricosum</name>
    <name type="common">Abyssinian banana</name>
    <name type="synonym">Musa ensete</name>
    <dbReference type="NCBI Taxonomy" id="4639"/>
    <lineage>
        <taxon>Eukaryota</taxon>
        <taxon>Viridiplantae</taxon>
        <taxon>Streptophyta</taxon>
        <taxon>Embryophyta</taxon>
        <taxon>Tracheophyta</taxon>
        <taxon>Spermatophyta</taxon>
        <taxon>Magnoliopsida</taxon>
        <taxon>Liliopsida</taxon>
        <taxon>Zingiberales</taxon>
        <taxon>Musaceae</taxon>
        <taxon>Ensete</taxon>
    </lineage>
</organism>
<evidence type="ECO:0000313" key="2">
    <source>
        <dbReference type="EMBL" id="RRT52675.1"/>
    </source>
</evidence>
<protein>
    <submittedName>
        <fullName evidence="2">Uncharacterized protein</fullName>
    </submittedName>
</protein>
<dbReference type="AlphaFoldDB" id="A0A426YLS5"/>
<dbReference type="EMBL" id="AMZH03011543">
    <property type="protein sequence ID" value="RRT52675.1"/>
    <property type="molecule type" value="Genomic_DNA"/>
</dbReference>
<keyword evidence="1" id="KW-0472">Membrane</keyword>